<feature type="non-terminal residue" evidence="11">
    <location>
        <position position="1"/>
    </location>
</feature>
<dbReference type="InterPro" id="IPR002867">
    <property type="entry name" value="IBR_dom"/>
</dbReference>
<dbReference type="GO" id="GO:0016567">
    <property type="term" value="P:protein ubiquitination"/>
    <property type="evidence" value="ECO:0007669"/>
    <property type="project" value="InterPro"/>
</dbReference>
<keyword evidence="7" id="KW-0833">Ubl conjugation pathway</keyword>
<dbReference type="InterPro" id="IPR031127">
    <property type="entry name" value="E3_UB_ligase_RBR"/>
</dbReference>
<dbReference type="SUPFAM" id="SSF57850">
    <property type="entry name" value="RING/U-box"/>
    <property type="match status" value="2"/>
</dbReference>
<dbReference type="GO" id="GO:0061630">
    <property type="term" value="F:ubiquitin protein ligase activity"/>
    <property type="evidence" value="ECO:0007669"/>
    <property type="project" value="UniProtKB-EC"/>
</dbReference>
<keyword evidence="5" id="KW-0677">Repeat</keyword>
<sequence length="614" mass="68291">MDHSIDEAMTLGDTEARDLALQIRDLEHAHEARRHGMLWDLAAKISHIKRPDLEISDIVTVVDAAPDEEAQLQTVMVRLSKMGKYDALLVELAITTIGPHDTDAIIDFVNPLDVQNIKYIKAASGRRLFECTSCEDHFPAKDLVTTTCGHCYCESCLNMVFNAAISDESLYPPRCCAQTPILIEHAKRFLDPEFERTFEEKGVEFNTVDRTYCSDPTCSTFIPPATIHSGTAYCWNCDKATCVVCKAPAHDEDDCPTDLEFAALLNYAEKMRWQRCYDCLRIVEREDGCNHMRCRCGANFCYNCGGLMDDGRFICHCSEDEDDPLTYRFYRRDEDGSQPPYSAIMIQDVPHTADPAFVRARAGTGTTNFLWIGVPDENPAELEQDRSRPGTPDTTDVVAPQAADPTRWTNDGERSSIASSRRSRTPDVDAAQDVTLLDPDPTVPSGTSGDVLIHMARQLLLANPAQYWAPLDQAHENEAVVNTSSAILAPELAPEWTPELTSDDLNPTADEDSQHTRSQTTSEDTPRQERVSDIQLSDDPNSGEEPAQSDHNDEDASVYQASYSSTTSVKPTRRVRLRTRLSPRRLLRVLRKAGMSALRKKGHTSPGSGEATIG</sequence>
<dbReference type="PROSITE" id="PS51873">
    <property type="entry name" value="TRIAD"/>
    <property type="match status" value="1"/>
</dbReference>
<keyword evidence="6" id="KW-0863">Zinc-finger</keyword>
<feature type="region of interest" description="Disordered" evidence="9">
    <location>
        <begin position="380"/>
        <end position="444"/>
    </location>
</feature>
<evidence type="ECO:0000256" key="6">
    <source>
        <dbReference type="ARBA" id="ARBA00022771"/>
    </source>
</evidence>
<dbReference type="GO" id="GO:0008270">
    <property type="term" value="F:zinc ion binding"/>
    <property type="evidence" value="ECO:0007669"/>
    <property type="project" value="UniProtKB-KW"/>
</dbReference>
<dbReference type="InterPro" id="IPR044066">
    <property type="entry name" value="TRIAD_supradom"/>
</dbReference>
<keyword evidence="8" id="KW-0862">Zinc</keyword>
<evidence type="ECO:0000256" key="3">
    <source>
        <dbReference type="ARBA" id="ARBA00022679"/>
    </source>
</evidence>
<gene>
    <name evidence="11" type="ORF">KCV03_g4318</name>
</gene>
<evidence type="ECO:0000313" key="11">
    <source>
        <dbReference type="EMBL" id="KAH0223439.1"/>
    </source>
</evidence>
<feature type="region of interest" description="Disordered" evidence="9">
    <location>
        <begin position="593"/>
        <end position="614"/>
    </location>
</feature>
<dbReference type="Gene3D" id="1.20.120.1750">
    <property type="match status" value="1"/>
</dbReference>
<dbReference type="InterPro" id="IPR017907">
    <property type="entry name" value="Znf_RING_CS"/>
</dbReference>
<keyword evidence="3" id="KW-0808">Transferase</keyword>
<feature type="compositionally biased region" description="Polar residues" evidence="9">
    <location>
        <begin position="559"/>
        <end position="570"/>
    </location>
</feature>
<dbReference type="EC" id="2.3.2.31" evidence="2"/>
<dbReference type="InterPro" id="IPR013083">
    <property type="entry name" value="Znf_RING/FYVE/PHD"/>
</dbReference>
<evidence type="ECO:0000256" key="4">
    <source>
        <dbReference type="ARBA" id="ARBA00022723"/>
    </source>
</evidence>
<evidence type="ECO:0000256" key="8">
    <source>
        <dbReference type="ARBA" id="ARBA00022833"/>
    </source>
</evidence>
<comment type="catalytic activity">
    <reaction evidence="1">
        <text>[E2 ubiquitin-conjugating enzyme]-S-ubiquitinyl-L-cysteine + [acceptor protein]-L-lysine = [E2 ubiquitin-conjugating enzyme]-L-cysteine + [acceptor protein]-N(6)-ubiquitinyl-L-lysine.</text>
        <dbReference type="EC" id="2.3.2.31"/>
    </reaction>
</comment>
<evidence type="ECO:0000313" key="12">
    <source>
        <dbReference type="Proteomes" id="UP000767238"/>
    </source>
</evidence>
<dbReference type="PANTHER" id="PTHR11685">
    <property type="entry name" value="RBR FAMILY RING FINGER AND IBR DOMAIN-CONTAINING"/>
    <property type="match status" value="1"/>
</dbReference>
<feature type="region of interest" description="Disordered" evidence="9">
    <location>
        <begin position="497"/>
        <end position="577"/>
    </location>
</feature>
<dbReference type="Proteomes" id="UP000767238">
    <property type="component" value="Unassembled WGS sequence"/>
</dbReference>
<dbReference type="OrthoDB" id="9977870at2759"/>
<evidence type="ECO:0000256" key="1">
    <source>
        <dbReference type="ARBA" id="ARBA00001798"/>
    </source>
</evidence>
<evidence type="ECO:0000256" key="7">
    <source>
        <dbReference type="ARBA" id="ARBA00022786"/>
    </source>
</evidence>
<accession>A0A9P8K8M7</accession>
<protein>
    <recommendedName>
        <fullName evidence="2">RBR-type E3 ubiquitin transferase</fullName>
        <ecNumber evidence="2">2.3.2.31</ecNumber>
    </recommendedName>
</protein>
<dbReference type="Gene3D" id="3.30.40.10">
    <property type="entry name" value="Zinc/RING finger domain, C3HC4 (zinc finger)"/>
    <property type="match status" value="1"/>
</dbReference>
<dbReference type="EMBL" id="JAHFYH010000025">
    <property type="protein sequence ID" value="KAH0223439.1"/>
    <property type="molecule type" value="Genomic_DNA"/>
</dbReference>
<comment type="caution">
    <text evidence="11">The sequence shown here is derived from an EMBL/GenBank/DDBJ whole genome shotgun (WGS) entry which is preliminary data.</text>
</comment>
<keyword evidence="4" id="KW-0479">Metal-binding</keyword>
<feature type="domain" description="RING-type" evidence="10">
    <location>
        <begin position="127"/>
        <end position="334"/>
    </location>
</feature>
<evidence type="ECO:0000259" key="10">
    <source>
        <dbReference type="PROSITE" id="PS51873"/>
    </source>
</evidence>
<proteinExistence type="predicted"/>
<reference evidence="11" key="2">
    <citation type="submission" date="2021-08" db="EMBL/GenBank/DDBJ databases">
        <authorList>
            <person name="Gostincar C."/>
            <person name="Sun X."/>
            <person name="Song Z."/>
            <person name="Gunde-Cimerman N."/>
        </authorList>
    </citation>
    <scope>NUCLEOTIDE SEQUENCE</scope>
    <source>
        <strain evidence="11">EXF-8016</strain>
    </source>
</reference>
<dbReference type="PROSITE" id="PS00518">
    <property type="entry name" value="ZF_RING_1"/>
    <property type="match status" value="1"/>
</dbReference>
<dbReference type="Pfam" id="PF01485">
    <property type="entry name" value="IBR"/>
    <property type="match status" value="2"/>
</dbReference>
<reference evidence="11" key="1">
    <citation type="journal article" date="2021" name="J Fungi (Basel)">
        <title>Virulence traits and population genomics of the black yeast Aureobasidium melanogenum.</title>
        <authorList>
            <person name="Cernosa A."/>
            <person name="Sun X."/>
            <person name="Gostincar C."/>
            <person name="Fang C."/>
            <person name="Gunde-Cimerman N."/>
            <person name="Song Z."/>
        </authorList>
    </citation>
    <scope>NUCLEOTIDE SEQUENCE</scope>
    <source>
        <strain evidence="11">EXF-8016</strain>
    </source>
</reference>
<organism evidence="11 12">
    <name type="scientific">Aureobasidium melanogenum</name>
    <name type="common">Aureobasidium pullulans var. melanogenum</name>
    <dbReference type="NCBI Taxonomy" id="46634"/>
    <lineage>
        <taxon>Eukaryota</taxon>
        <taxon>Fungi</taxon>
        <taxon>Dikarya</taxon>
        <taxon>Ascomycota</taxon>
        <taxon>Pezizomycotina</taxon>
        <taxon>Dothideomycetes</taxon>
        <taxon>Dothideomycetidae</taxon>
        <taxon>Dothideales</taxon>
        <taxon>Saccotheciaceae</taxon>
        <taxon>Aureobasidium</taxon>
    </lineage>
</organism>
<evidence type="ECO:0000256" key="5">
    <source>
        <dbReference type="ARBA" id="ARBA00022737"/>
    </source>
</evidence>
<dbReference type="CDD" id="cd22584">
    <property type="entry name" value="Rcat_RBR_unk"/>
    <property type="match status" value="1"/>
</dbReference>
<dbReference type="CDD" id="cd20335">
    <property type="entry name" value="BRcat_RBR"/>
    <property type="match status" value="1"/>
</dbReference>
<dbReference type="AlphaFoldDB" id="A0A9P8K8M7"/>
<evidence type="ECO:0000256" key="9">
    <source>
        <dbReference type="SAM" id="MobiDB-lite"/>
    </source>
</evidence>
<name>A0A9P8K8M7_AURME</name>
<evidence type="ECO:0000256" key="2">
    <source>
        <dbReference type="ARBA" id="ARBA00012251"/>
    </source>
</evidence>